<dbReference type="Proteomes" id="UP000801428">
    <property type="component" value="Unassembled WGS sequence"/>
</dbReference>
<feature type="compositionally biased region" description="Polar residues" evidence="1">
    <location>
        <begin position="468"/>
        <end position="490"/>
    </location>
</feature>
<reference evidence="2" key="1">
    <citation type="submission" date="2019-04" db="EMBL/GenBank/DDBJ databases">
        <title>Sequencing of skin fungus with MAO and IRED activity.</title>
        <authorList>
            <person name="Marsaioli A.J."/>
            <person name="Bonatto J.M.C."/>
            <person name="Reis Junior O."/>
        </authorList>
    </citation>
    <scope>NUCLEOTIDE SEQUENCE</scope>
    <source>
        <strain evidence="2">30M1</strain>
    </source>
</reference>
<dbReference type="OrthoDB" id="3244603at2759"/>
<protein>
    <recommendedName>
        <fullName evidence="4">YDG domain-containing protein</fullName>
    </recommendedName>
</protein>
<evidence type="ECO:0000313" key="2">
    <source>
        <dbReference type="EMBL" id="KAF2997968.1"/>
    </source>
</evidence>
<organism evidence="2 3">
    <name type="scientific">Curvularia kusanoi</name>
    <name type="common">Cochliobolus kusanoi</name>
    <dbReference type="NCBI Taxonomy" id="90978"/>
    <lineage>
        <taxon>Eukaryota</taxon>
        <taxon>Fungi</taxon>
        <taxon>Dikarya</taxon>
        <taxon>Ascomycota</taxon>
        <taxon>Pezizomycotina</taxon>
        <taxon>Dothideomycetes</taxon>
        <taxon>Pleosporomycetidae</taxon>
        <taxon>Pleosporales</taxon>
        <taxon>Pleosporineae</taxon>
        <taxon>Pleosporaceae</taxon>
        <taxon>Curvularia</taxon>
    </lineage>
</organism>
<evidence type="ECO:0000313" key="3">
    <source>
        <dbReference type="Proteomes" id="UP000801428"/>
    </source>
</evidence>
<sequence length="714" mass="78930">MPHTYYAVPLLPVTSTIPDVPRPTLKLLARWIRDDLDILVSREGPGVLRPDDVVTLHEYLVALRQSTTVTARDLRATGIHKAVKDISGIATRWPGRLIEECDKLIVTWTDKFGPLDNLPPFLYGRGGRLEGIGSVNESTLDTLLDRWREHCPEKVDHKVSHRHGSLGFSPGTWWIGPIFAHHAGIIGIESVKGGTTFDKHGAYALVLNDTGEVDTINEHYFTYRCPVSDKGKYRLTAATARSRDPIRILRNHSATSIWGPKAGTRYEGLYSVKAWCVRQAKLKDIMRGVWNEGDIIYEISLERTDPAPMEDVTRRPTNMEVDDYAEYKRLRRIHREQLAKGTVPLPVSPEKAPPLQPSQLPVHTPVLPQSLLRTLPSVPHNDTLEELALEASGVLQAPLSNAAYSALTPTIPSSPQEDPLFSSVISNLPISVKEGNANIGQLHPQNLASPDKTPPDHQGLTPVIRGQTPVTQGQSPATQGQTPVTSSGSSNKDDLKEIIPWIDLEPELVAFRSSAEAGQKEQAPSQPAGVLGAKAAELNPVKNVRRLARDTRKQSTVSMLSQKPTVASALRLISAKPMHSGNKDPAQDMKREKPLKKVLFGKARFLDGTGYSADEEEDNYRCPPSKMRRFRSNSMDAIPQLYCPAPIRPPRPHSLFNYGIEDIEFTSPLNNLVSRPGMASPVNSLVSSSVMITKSDRAIGQDIALRRLKRWLSK</sequence>
<keyword evidence="3" id="KW-1185">Reference proteome</keyword>
<dbReference type="EMBL" id="SWKU01000021">
    <property type="protein sequence ID" value="KAF2997968.1"/>
    <property type="molecule type" value="Genomic_DNA"/>
</dbReference>
<dbReference type="InterPro" id="IPR015947">
    <property type="entry name" value="PUA-like_sf"/>
</dbReference>
<evidence type="ECO:0000256" key="1">
    <source>
        <dbReference type="SAM" id="MobiDB-lite"/>
    </source>
</evidence>
<accession>A0A9P4T9R9</accession>
<gene>
    <name evidence="2" type="ORF">E8E13_006319</name>
</gene>
<comment type="caution">
    <text evidence="2">The sequence shown here is derived from an EMBL/GenBank/DDBJ whole genome shotgun (WGS) entry which is preliminary data.</text>
</comment>
<dbReference type="AlphaFoldDB" id="A0A9P4T9R9"/>
<dbReference type="SUPFAM" id="SSF88697">
    <property type="entry name" value="PUA domain-like"/>
    <property type="match status" value="1"/>
</dbReference>
<evidence type="ECO:0008006" key="4">
    <source>
        <dbReference type="Google" id="ProtNLM"/>
    </source>
</evidence>
<proteinExistence type="predicted"/>
<name>A0A9P4T9R9_CURKU</name>
<dbReference type="Gene3D" id="2.30.280.10">
    <property type="entry name" value="SRA-YDG"/>
    <property type="match status" value="1"/>
</dbReference>
<dbReference type="InterPro" id="IPR036987">
    <property type="entry name" value="SRA-YDG_sf"/>
</dbReference>
<feature type="region of interest" description="Disordered" evidence="1">
    <location>
        <begin position="440"/>
        <end position="494"/>
    </location>
</feature>